<protein>
    <recommendedName>
        <fullName evidence="3">CID domain-containing protein</fullName>
    </recommendedName>
</protein>
<dbReference type="GO" id="GO:0005737">
    <property type="term" value="C:cytoplasm"/>
    <property type="evidence" value="ECO:0007669"/>
    <property type="project" value="TreeGrafter"/>
</dbReference>
<keyword evidence="5" id="KW-1185">Reference proteome</keyword>
<reference evidence="4 5" key="1">
    <citation type="submission" date="2024-01" db="EMBL/GenBank/DDBJ databases">
        <title>The genomes of 5 underutilized Papilionoideae crops provide insights into root nodulation and disease resistanc.</title>
        <authorList>
            <person name="Jiang F."/>
        </authorList>
    </citation>
    <scope>NUCLEOTIDE SEQUENCE [LARGE SCALE GENOMIC DNA]</scope>
    <source>
        <strain evidence="4">LVBAO_FW01</strain>
        <tissue evidence="4">Leaves</tissue>
    </source>
</reference>
<dbReference type="InterPro" id="IPR047415">
    <property type="entry name" value="Pcf11_CID"/>
</dbReference>
<dbReference type="GO" id="GO:0006369">
    <property type="term" value="P:termination of RNA polymerase II transcription"/>
    <property type="evidence" value="ECO:0007669"/>
    <property type="project" value="InterPro"/>
</dbReference>
<dbReference type="SMART" id="SM00582">
    <property type="entry name" value="RPR"/>
    <property type="match status" value="1"/>
</dbReference>
<dbReference type="Gene3D" id="1.25.40.90">
    <property type="match status" value="1"/>
</dbReference>
<feature type="region of interest" description="Disordered" evidence="2">
    <location>
        <begin position="170"/>
        <end position="193"/>
    </location>
</feature>
<dbReference type="GO" id="GO:0005849">
    <property type="term" value="C:mRNA cleavage factor complex"/>
    <property type="evidence" value="ECO:0007669"/>
    <property type="project" value="TreeGrafter"/>
</dbReference>
<comment type="caution">
    <text evidence="4">The sequence shown here is derived from an EMBL/GenBank/DDBJ whole genome shotgun (WGS) entry which is preliminary data.</text>
</comment>
<feature type="region of interest" description="Disordered" evidence="2">
    <location>
        <begin position="633"/>
        <end position="655"/>
    </location>
</feature>
<dbReference type="GO" id="GO:0000993">
    <property type="term" value="F:RNA polymerase II complex binding"/>
    <property type="evidence" value="ECO:0007669"/>
    <property type="project" value="InterPro"/>
</dbReference>
<evidence type="ECO:0000313" key="4">
    <source>
        <dbReference type="EMBL" id="KAK7308166.1"/>
    </source>
</evidence>
<evidence type="ECO:0000259" key="3">
    <source>
        <dbReference type="PROSITE" id="PS51391"/>
    </source>
</evidence>
<dbReference type="AlphaFoldDB" id="A0AAN9PRU0"/>
<dbReference type="PANTHER" id="PTHR15921:SF12">
    <property type="entry name" value="POLYADENYLATION AND CLEAVAGE FACTOR HOMOLOG 4"/>
    <property type="match status" value="1"/>
</dbReference>
<dbReference type="PROSITE" id="PS00028">
    <property type="entry name" value="ZINC_FINGER_C2H2_1"/>
    <property type="match status" value="1"/>
</dbReference>
<dbReference type="InterPro" id="IPR057242">
    <property type="entry name" value="PCFS4-like"/>
</dbReference>
<name>A0AAN9PRU0_CANGL</name>
<dbReference type="Pfam" id="PF04818">
    <property type="entry name" value="CID"/>
    <property type="match status" value="1"/>
</dbReference>
<dbReference type="Proteomes" id="UP001367508">
    <property type="component" value="Unassembled WGS sequence"/>
</dbReference>
<feature type="domain" description="CID" evidence="3">
    <location>
        <begin position="40"/>
        <end position="168"/>
    </location>
</feature>
<dbReference type="SUPFAM" id="SSF48464">
    <property type="entry name" value="ENTH/VHS domain"/>
    <property type="match status" value="1"/>
</dbReference>
<organism evidence="4 5">
    <name type="scientific">Canavalia gladiata</name>
    <name type="common">Sword bean</name>
    <name type="synonym">Dolichos gladiatus</name>
    <dbReference type="NCBI Taxonomy" id="3824"/>
    <lineage>
        <taxon>Eukaryota</taxon>
        <taxon>Viridiplantae</taxon>
        <taxon>Streptophyta</taxon>
        <taxon>Embryophyta</taxon>
        <taxon>Tracheophyta</taxon>
        <taxon>Spermatophyta</taxon>
        <taxon>Magnoliopsida</taxon>
        <taxon>eudicotyledons</taxon>
        <taxon>Gunneridae</taxon>
        <taxon>Pentapetalae</taxon>
        <taxon>rosids</taxon>
        <taxon>fabids</taxon>
        <taxon>Fabales</taxon>
        <taxon>Fabaceae</taxon>
        <taxon>Papilionoideae</taxon>
        <taxon>50 kb inversion clade</taxon>
        <taxon>NPAAA clade</taxon>
        <taxon>indigoferoid/millettioid clade</taxon>
        <taxon>Phaseoleae</taxon>
        <taxon>Canavalia</taxon>
    </lineage>
</organism>
<dbReference type="CDD" id="cd16982">
    <property type="entry name" value="CID_Pcf11"/>
    <property type="match status" value="1"/>
</dbReference>
<accession>A0AAN9PRU0</accession>
<evidence type="ECO:0000256" key="1">
    <source>
        <dbReference type="ARBA" id="ARBA00022664"/>
    </source>
</evidence>
<dbReference type="FunFam" id="1.25.40.90:FF:000023">
    <property type="entry name" value="polyadenylation and cleavage factor homolog 4"/>
    <property type="match status" value="1"/>
</dbReference>
<evidence type="ECO:0000313" key="5">
    <source>
        <dbReference type="Proteomes" id="UP001367508"/>
    </source>
</evidence>
<dbReference type="InterPro" id="IPR045154">
    <property type="entry name" value="PCF11-like"/>
</dbReference>
<dbReference type="GO" id="GO:0003729">
    <property type="term" value="F:mRNA binding"/>
    <property type="evidence" value="ECO:0007669"/>
    <property type="project" value="InterPro"/>
</dbReference>
<dbReference type="InterPro" id="IPR008942">
    <property type="entry name" value="ENTH_VHS"/>
</dbReference>
<dbReference type="EMBL" id="JAYMYQ010000010">
    <property type="protein sequence ID" value="KAK7308166.1"/>
    <property type="molecule type" value="Genomic_DNA"/>
</dbReference>
<feature type="compositionally biased region" description="Polar residues" evidence="2">
    <location>
        <begin position="170"/>
        <end position="186"/>
    </location>
</feature>
<feature type="compositionally biased region" description="Polar residues" evidence="2">
    <location>
        <begin position="634"/>
        <end position="647"/>
    </location>
</feature>
<evidence type="ECO:0000256" key="2">
    <source>
        <dbReference type="SAM" id="MobiDB-lite"/>
    </source>
</evidence>
<dbReference type="InterPro" id="IPR006569">
    <property type="entry name" value="CID_dom"/>
</dbReference>
<gene>
    <name evidence="4" type="ORF">VNO77_41763</name>
</gene>
<dbReference type="PROSITE" id="PS51391">
    <property type="entry name" value="CID"/>
    <property type="match status" value="1"/>
</dbReference>
<dbReference type="InterPro" id="IPR013087">
    <property type="entry name" value="Znf_C2H2_type"/>
</dbReference>
<keyword evidence="1" id="KW-0507">mRNA processing</keyword>
<dbReference type="PANTHER" id="PTHR15921">
    <property type="entry name" value="PRE-MRNA CLEAVAGE COMPLEX II"/>
    <property type="match status" value="1"/>
</dbReference>
<dbReference type="Pfam" id="PF23228">
    <property type="entry name" value="zf_PCFS4"/>
    <property type="match status" value="1"/>
</dbReference>
<dbReference type="GO" id="GO:0031124">
    <property type="term" value="P:mRNA 3'-end processing"/>
    <property type="evidence" value="ECO:0007669"/>
    <property type="project" value="InterPro"/>
</dbReference>
<proteinExistence type="predicted"/>
<sequence>MTNEIGPKPSPSILVARFKVLLKERDDELRLRASPVPPPTTEEIVHIYELLLSELSSNVKPIITDLTIIAEQQRDHANGIADAICDRILEVAADQKLPSLYLLDSIVKNFGQEYVRYFSLRLPEVFCNSYRQVLPNLHSAMRHLFGTWSKVFPPSVLHRIEAQLQFSQAVNNQPSSGNPLKTSESPRPTHGIHVNPKYLQQMERTSSITNSVGCERLDRTGTVGNTKFSLAANKIHQFVHSRVRKSSSPSRIGLDRPMSAYVDEYAADPAGRTVERESPHHTVDYRVAKAFGREEELNEWQQKQFSGDGRNRFQTSMRYSLSNGKQHQSPKALIDAYGSDKSQETSSSKPLFVELLDRNGADKVVTTSWQNTEEEEFDWEHMSPTLVDNGRNNGFQQSIGFSTEKPVIVAANATSSEQDTRNGWSNGSQLPPVDDSSVIGEDTFASSAVSGFRNQINQNPGYGQHIDARKISNHPSNLSQHLFDTRGRGRSLLMPLIDNIPATDVHPYGSRSVSRIVPGINSNMDGRPPVLSATFEVRASANVHATRLPSLNSTFPLQNLVRSQLGSVSTNKTIMSHGPNTSLLKHEQSLDYLDNKDIGKGNLHQLPNQLAGLISSNQQNHGQAPQLQFFPSKDPTTSQFSRGSSLQGHAAAARSTPLSNPLPVMQFPLPGHGIANNSLHLPGGILPPLPPPRPPAPSQMLPHPNASPFLLSQQPTVAYSNLINSLMAQGVISLTNQPPGQDAVGIEFNTDILKIHHKSAVSALYGDLPRQCTTCGLRFKCQDEHSSHMDWHVTKNRMSKNRKQKPSRKWFVSERMWLSGAEALGTESVPGFLPTETIEDKKDDEELAIPAEEDQNTCALCGEPFDEFYSDETEEWMYRGAVYLNAPEGTTAGMDRSHLGPIIHAKCRSESSMAPSQDFALDEGGTYEEGSKRKRMRA</sequence>
<feature type="region of interest" description="Disordered" evidence="2">
    <location>
        <begin position="909"/>
        <end position="938"/>
    </location>
</feature>